<reference evidence="2" key="1">
    <citation type="submission" date="2022-12" db="EMBL/GenBank/DDBJ databases">
        <authorList>
            <person name="Petersen C."/>
        </authorList>
    </citation>
    <scope>NUCLEOTIDE SEQUENCE</scope>
    <source>
        <strain evidence="2">IBT 29677</strain>
    </source>
</reference>
<accession>A0A9W9W1S5</accession>
<dbReference type="EMBL" id="JAPZBU010000006">
    <property type="protein sequence ID" value="KAJ5396966.1"/>
    <property type="molecule type" value="Genomic_DNA"/>
</dbReference>
<comment type="caution">
    <text evidence="2">The sequence shown here is derived from an EMBL/GenBank/DDBJ whole genome shotgun (WGS) entry which is preliminary data.</text>
</comment>
<dbReference type="GeneID" id="81368696"/>
<dbReference type="AlphaFoldDB" id="A0A9W9W1S5"/>
<proteinExistence type="predicted"/>
<dbReference type="RefSeq" id="XP_056489018.1">
    <property type="nucleotide sequence ID" value="XM_056629716.1"/>
</dbReference>
<dbReference type="OrthoDB" id="4348245at2759"/>
<reference evidence="2" key="2">
    <citation type="journal article" date="2023" name="IMA Fungus">
        <title>Comparative genomic study of the Penicillium genus elucidates a diverse pangenome and 15 lateral gene transfer events.</title>
        <authorList>
            <person name="Petersen C."/>
            <person name="Sorensen T."/>
            <person name="Nielsen M.R."/>
            <person name="Sondergaard T.E."/>
            <person name="Sorensen J.L."/>
            <person name="Fitzpatrick D.A."/>
            <person name="Frisvad J.C."/>
            <person name="Nielsen K.L."/>
        </authorList>
    </citation>
    <scope>NUCLEOTIDE SEQUENCE</scope>
    <source>
        <strain evidence="2">IBT 29677</strain>
    </source>
</reference>
<keyword evidence="3" id="KW-1185">Reference proteome</keyword>
<evidence type="ECO:0000256" key="1">
    <source>
        <dbReference type="SAM" id="MobiDB-lite"/>
    </source>
</evidence>
<feature type="compositionally biased region" description="Polar residues" evidence="1">
    <location>
        <begin position="9"/>
        <end position="38"/>
    </location>
</feature>
<name>A0A9W9W1S5_9EURO</name>
<protein>
    <submittedName>
        <fullName evidence="2">Uncharacterized protein</fullName>
    </submittedName>
</protein>
<organism evidence="2 3">
    <name type="scientific">Penicillium cosmopolitanum</name>
    <dbReference type="NCBI Taxonomy" id="1131564"/>
    <lineage>
        <taxon>Eukaryota</taxon>
        <taxon>Fungi</taxon>
        <taxon>Dikarya</taxon>
        <taxon>Ascomycota</taxon>
        <taxon>Pezizomycotina</taxon>
        <taxon>Eurotiomycetes</taxon>
        <taxon>Eurotiomycetidae</taxon>
        <taxon>Eurotiales</taxon>
        <taxon>Aspergillaceae</taxon>
        <taxon>Penicillium</taxon>
    </lineage>
</organism>
<dbReference type="Proteomes" id="UP001147747">
    <property type="component" value="Unassembled WGS sequence"/>
</dbReference>
<feature type="region of interest" description="Disordered" evidence="1">
    <location>
        <begin position="1"/>
        <end position="38"/>
    </location>
</feature>
<sequence>MTDECGPNSYKNCSNTAHTNRQEGVSTTESSVGNSARQPLNIPLGDIIREQAIHQGERSLYASFLTQRDGYVAWIQANISMLSDDQSLALSETERMLNTISRGLSVLFLLPVHFNADKRPGACFGIRANRICQAIRKTIDIIRGSTSSDPKIGKLLHIISLQIGRLTLDGYGESDDNAIRFNNEANEYDNLLRSSVPPSRAPQIRECIIHQVWELMTRATSFCDCRQCYQGRISSDLR</sequence>
<gene>
    <name evidence="2" type="ORF">N7509_005079</name>
</gene>
<evidence type="ECO:0000313" key="2">
    <source>
        <dbReference type="EMBL" id="KAJ5396966.1"/>
    </source>
</evidence>
<evidence type="ECO:0000313" key="3">
    <source>
        <dbReference type="Proteomes" id="UP001147747"/>
    </source>
</evidence>